<feature type="transmembrane region" description="Helical" evidence="1">
    <location>
        <begin position="216"/>
        <end position="237"/>
    </location>
</feature>
<feature type="transmembrane region" description="Helical" evidence="1">
    <location>
        <begin position="149"/>
        <end position="173"/>
    </location>
</feature>
<dbReference type="EMBL" id="LMVM01000012">
    <property type="protein sequence ID" value="PAV05134.1"/>
    <property type="molecule type" value="Genomic_DNA"/>
</dbReference>
<dbReference type="AlphaFoldDB" id="A0A2A2H756"/>
<gene>
    <name evidence="2" type="ORF">ASJ80_12665</name>
</gene>
<accession>A0A2A2H756</accession>
<feature type="transmembrane region" description="Helical" evidence="1">
    <location>
        <begin position="57"/>
        <end position="76"/>
    </location>
</feature>
<dbReference type="OrthoDB" id="69745at2157"/>
<feature type="transmembrane region" description="Helical" evidence="1">
    <location>
        <begin position="21"/>
        <end position="45"/>
    </location>
</feature>
<keyword evidence="3" id="KW-1185">Reference proteome</keyword>
<reference evidence="2 3" key="1">
    <citation type="journal article" date="2017" name="BMC Genomics">
        <title>Genomic analysis of methanogenic archaea reveals a shift towards energy conservation.</title>
        <authorList>
            <person name="Gilmore S.P."/>
            <person name="Henske J.K."/>
            <person name="Sexton J.A."/>
            <person name="Solomon K.V."/>
            <person name="Seppala S."/>
            <person name="Yoo J.I."/>
            <person name="Huyett L.M."/>
            <person name="Pressman A."/>
            <person name="Cogan J.Z."/>
            <person name="Kivenson V."/>
            <person name="Peng X."/>
            <person name="Tan Y."/>
            <person name="Valentine D.L."/>
            <person name="O'Malley M.A."/>
        </authorList>
    </citation>
    <scope>NUCLEOTIDE SEQUENCE [LARGE SCALE GENOMIC DNA]</scope>
    <source>
        <strain evidence="2 3">M.o.H.</strain>
    </source>
</reference>
<evidence type="ECO:0008006" key="4">
    <source>
        <dbReference type="Google" id="ProtNLM"/>
    </source>
</evidence>
<name>A0A2A2H756_METBR</name>
<dbReference type="Proteomes" id="UP000217784">
    <property type="component" value="Unassembled WGS sequence"/>
</dbReference>
<keyword evidence="1" id="KW-0812">Transmembrane</keyword>
<proteinExistence type="predicted"/>
<sequence>MNLQLITIILKEITEVLERKNYWGGLIVYSVFFSCIGVYLFYSIINQSPIQDSNVMKNFGLEIFLIILPAFAMWLFNEQFVKEKFADEKLFRKFETILTTPVKLTTVWAGKIVAIFLLSYPLAILTILTFSLIWMILGDSSSILIPSTASWVMIIFVAPITPILYAAFTGWAILRFVSWQRIMELLFFIAIAAFICIFFISRSFLTPTNTEPLTNWRIVLFSIVISIALFGLIFYLMSNLDKEKVISHH</sequence>
<comment type="caution">
    <text evidence="2">The sequence shown here is derived from an EMBL/GenBank/DDBJ whole genome shotgun (WGS) entry which is preliminary data.</text>
</comment>
<keyword evidence="1" id="KW-0472">Membrane</keyword>
<feature type="transmembrane region" description="Helical" evidence="1">
    <location>
        <begin position="112"/>
        <end position="137"/>
    </location>
</feature>
<evidence type="ECO:0000313" key="2">
    <source>
        <dbReference type="EMBL" id="PAV05134.1"/>
    </source>
</evidence>
<feature type="transmembrane region" description="Helical" evidence="1">
    <location>
        <begin position="185"/>
        <end position="204"/>
    </location>
</feature>
<keyword evidence="1" id="KW-1133">Transmembrane helix</keyword>
<dbReference type="RefSeq" id="WP_069584938.1">
    <property type="nucleotide sequence ID" value="NZ_LMVM01000012.1"/>
</dbReference>
<evidence type="ECO:0000313" key="3">
    <source>
        <dbReference type="Proteomes" id="UP000217784"/>
    </source>
</evidence>
<organism evidence="2 3">
    <name type="scientific">Methanobacterium bryantii</name>
    <dbReference type="NCBI Taxonomy" id="2161"/>
    <lineage>
        <taxon>Archaea</taxon>
        <taxon>Methanobacteriati</taxon>
        <taxon>Methanobacteriota</taxon>
        <taxon>Methanomada group</taxon>
        <taxon>Methanobacteria</taxon>
        <taxon>Methanobacteriales</taxon>
        <taxon>Methanobacteriaceae</taxon>
        <taxon>Methanobacterium</taxon>
    </lineage>
</organism>
<protein>
    <recommendedName>
        <fullName evidence="4">ABC transporter permease</fullName>
    </recommendedName>
</protein>
<evidence type="ECO:0000256" key="1">
    <source>
        <dbReference type="SAM" id="Phobius"/>
    </source>
</evidence>